<evidence type="ECO:0000256" key="2">
    <source>
        <dbReference type="ARBA" id="ARBA00022475"/>
    </source>
</evidence>
<evidence type="ECO:0000256" key="3">
    <source>
        <dbReference type="ARBA" id="ARBA00022692"/>
    </source>
</evidence>
<dbReference type="SUPFAM" id="SSF53850">
    <property type="entry name" value="Periplasmic binding protein-like II"/>
    <property type="match status" value="1"/>
</dbReference>
<name>A0A821PP65_9NEOP</name>
<accession>A0A821PP65</accession>
<evidence type="ECO:0000256" key="4">
    <source>
        <dbReference type="ARBA" id="ARBA00022989"/>
    </source>
</evidence>
<feature type="transmembrane region" description="Helical" evidence="8">
    <location>
        <begin position="318"/>
        <end position="338"/>
    </location>
</feature>
<dbReference type="OrthoDB" id="7739311at2759"/>
<comment type="subcellular location">
    <subcellularLocation>
        <location evidence="1">Cell membrane</location>
        <topology evidence="1">Multi-pass membrane protein</topology>
    </subcellularLocation>
</comment>
<evidence type="ECO:0000313" key="10">
    <source>
        <dbReference type="Proteomes" id="UP000663880"/>
    </source>
</evidence>
<keyword evidence="4 8" id="KW-1133">Transmembrane helix</keyword>
<dbReference type="AlphaFoldDB" id="A0A821PP65"/>
<dbReference type="EMBL" id="CAJOBZ010000007">
    <property type="protein sequence ID" value="CAF4811348.1"/>
    <property type="molecule type" value="Genomic_DNA"/>
</dbReference>
<evidence type="ECO:0008006" key="11">
    <source>
        <dbReference type="Google" id="ProtNLM"/>
    </source>
</evidence>
<feature type="transmembrane region" description="Helical" evidence="8">
    <location>
        <begin position="384"/>
        <end position="406"/>
    </location>
</feature>
<reference evidence="9" key="1">
    <citation type="submission" date="2021-02" db="EMBL/GenBank/DDBJ databases">
        <authorList>
            <person name="Steward A R."/>
        </authorList>
    </citation>
    <scope>NUCLEOTIDE SEQUENCE</scope>
</reference>
<dbReference type="InterPro" id="IPR052192">
    <property type="entry name" value="Insect_Ionotropic_Sensory_Rcpt"/>
</dbReference>
<keyword evidence="3 8" id="KW-0812">Transmembrane</keyword>
<gene>
    <name evidence="9" type="ORF">PMACD_LOCUS4063</name>
</gene>
<evidence type="ECO:0000256" key="5">
    <source>
        <dbReference type="ARBA" id="ARBA00023136"/>
    </source>
</evidence>
<keyword evidence="2" id="KW-1003">Cell membrane</keyword>
<evidence type="ECO:0000256" key="1">
    <source>
        <dbReference type="ARBA" id="ARBA00004651"/>
    </source>
</evidence>
<proteinExistence type="predicted"/>
<protein>
    <recommendedName>
        <fullName evidence="11">Ionotropic receptor 7d2</fullName>
    </recommendedName>
</protein>
<keyword evidence="6" id="KW-0675">Receptor</keyword>
<evidence type="ECO:0000256" key="6">
    <source>
        <dbReference type="ARBA" id="ARBA00023170"/>
    </source>
</evidence>
<keyword evidence="10" id="KW-1185">Reference proteome</keyword>
<dbReference type="PANTHER" id="PTHR42643">
    <property type="entry name" value="IONOTROPIC RECEPTOR 20A-RELATED"/>
    <property type="match status" value="1"/>
</dbReference>
<sequence>MSGVLDKAIIESLNTDKLAESAGYIAYHTFKWQFATLVLFNATYLYGVGVFAKVYGKKVKLNAISKSMKGNHFIDDTIQYVLFLNDIPDIVLTLEALKLQQFDPNAKFIIICFNENECDENETIPMLWSYKILNVIFIKYENNSVSGYVYFPNEDCDHPTPERVKNWEDCIHSYKDSKQVCTTRSIFPLKLMNFHRCPLIVSTFELNPFMFIKDGIPSGTDGDVMRITGDAVNASLVVISPSDGKGWGYLVNNTWIGSLGDLDKNLANLSFTASATMNEERYHDFDISTIFNTITMVWLIHPLRLESSSVKLLKPFTAGAWFFISVTFGIFVLSHYFIDHSVWRIFSKVKGIDKFSHYFIAYTVQITLGVSVTKYPVNFCKHLILYWIWYWFLVRTLYQVNLIYFLQTDVKVDTIHNIQDAIAEGYTFGGGKPLKEFYSNDPFIYNNWKSDNSTDLYANLGRIMTDGKFTYGANTVFAKVFQRNTHLEIHALPKKIVESYSVVYFARKSLVTRPVNLVFARLFEAGIVKKIFENYTSILPEPQENANIPLTLNHFTGCFGILILGWVLSCIAFIFEILNSIRLRKKQKIFAS</sequence>
<feature type="transmembrane region" description="Helical" evidence="8">
    <location>
        <begin position="559"/>
        <end position="578"/>
    </location>
</feature>
<dbReference type="Proteomes" id="UP000663880">
    <property type="component" value="Unassembled WGS sequence"/>
</dbReference>
<keyword evidence="7" id="KW-0325">Glycoprotein</keyword>
<comment type="caution">
    <text evidence="9">The sequence shown here is derived from an EMBL/GenBank/DDBJ whole genome shotgun (WGS) entry which is preliminary data.</text>
</comment>
<dbReference type="Gene3D" id="3.40.190.10">
    <property type="entry name" value="Periplasmic binding protein-like II"/>
    <property type="match status" value="1"/>
</dbReference>
<evidence type="ECO:0000256" key="7">
    <source>
        <dbReference type="ARBA" id="ARBA00023180"/>
    </source>
</evidence>
<keyword evidence="5 8" id="KW-0472">Membrane</keyword>
<evidence type="ECO:0000256" key="8">
    <source>
        <dbReference type="SAM" id="Phobius"/>
    </source>
</evidence>
<dbReference type="GO" id="GO:0005886">
    <property type="term" value="C:plasma membrane"/>
    <property type="evidence" value="ECO:0007669"/>
    <property type="project" value="UniProtKB-SubCell"/>
</dbReference>
<feature type="transmembrane region" description="Helical" evidence="8">
    <location>
        <begin position="358"/>
        <end position="377"/>
    </location>
</feature>
<organism evidence="9 10">
    <name type="scientific">Pieris macdunnoughi</name>
    <dbReference type="NCBI Taxonomy" id="345717"/>
    <lineage>
        <taxon>Eukaryota</taxon>
        <taxon>Metazoa</taxon>
        <taxon>Ecdysozoa</taxon>
        <taxon>Arthropoda</taxon>
        <taxon>Hexapoda</taxon>
        <taxon>Insecta</taxon>
        <taxon>Pterygota</taxon>
        <taxon>Neoptera</taxon>
        <taxon>Endopterygota</taxon>
        <taxon>Lepidoptera</taxon>
        <taxon>Glossata</taxon>
        <taxon>Ditrysia</taxon>
        <taxon>Papilionoidea</taxon>
        <taxon>Pieridae</taxon>
        <taxon>Pierinae</taxon>
        <taxon>Pieris</taxon>
    </lineage>
</organism>
<feature type="transmembrane region" description="Helical" evidence="8">
    <location>
        <begin position="34"/>
        <end position="56"/>
    </location>
</feature>
<evidence type="ECO:0000313" key="9">
    <source>
        <dbReference type="EMBL" id="CAF4811348.1"/>
    </source>
</evidence>
<dbReference type="PANTHER" id="PTHR42643:SF30">
    <property type="entry name" value="IONOTROPIC RECEPTOR 40A-RELATED"/>
    <property type="match status" value="1"/>
</dbReference>